<sequence>MVDISHKTATQRVAIAKGRIYLGTKICELIERKEATKGDVITTAKIAGIMAAKNTCSLIPLCHQIALSNVHIEIEIDHKSQEAIISARVSTLSSTGVEMEALTAVSVTTLTIYDMCKAVSKNMIIKEIKLQSKSGGKSGDVHYD</sequence>
<feature type="domain" description="Molybdopterin cofactor biosynthesis C (MoaC)" evidence="6">
    <location>
        <begin position="1"/>
        <end position="136"/>
    </location>
</feature>
<dbReference type="NCBIfam" id="NF006870">
    <property type="entry name" value="PRK09364.1"/>
    <property type="match status" value="1"/>
</dbReference>
<dbReference type="GO" id="GO:0061799">
    <property type="term" value="F:cyclic pyranopterin monophosphate synthase activity"/>
    <property type="evidence" value="ECO:0007669"/>
    <property type="project" value="UniProtKB-EC"/>
</dbReference>
<evidence type="ECO:0000313" key="8">
    <source>
        <dbReference type="Proteomes" id="UP000285301"/>
    </source>
</evidence>
<dbReference type="InterPro" id="IPR023045">
    <property type="entry name" value="MoaC"/>
</dbReference>
<keyword evidence="8" id="KW-1185">Reference proteome</keyword>
<proteinExistence type="predicted"/>
<evidence type="ECO:0000256" key="1">
    <source>
        <dbReference type="ARBA" id="ARBA00001637"/>
    </source>
</evidence>
<comment type="catalytic activity">
    <reaction evidence="1">
        <text>(8S)-3',8-cyclo-7,8-dihydroguanosine 5'-triphosphate = cyclic pyranopterin phosphate + diphosphate</text>
        <dbReference type="Rhea" id="RHEA:49580"/>
        <dbReference type="ChEBI" id="CHEBI:33019"/>
        <dbReference type="ChEBI" id="CHEBI:59648"/>
        <dbReference type="ChEBI" id="CHEBI:131766"/>
        <dbReference type="EC" id="4.6.1.17"/>
    </reaction>
</comment>
<dbReference type="Gene3D" id="3.30.70.640">
    <property type="entry name" value="Molybdopterin cofactor biosynthesis C (MoaC) domain"/>
    <property type="match status" value="1"/>
</dbReference>
<dbReference type="InterPro" id="IPR050105">
    <property type="entry name" value="MoCo_biosynth_MoaA/MoaC"/>
</dbReference>
<evidence type="ECO:0000256" key="3">
    <source>
        <dbReference type="ARBA" id="ARBA00012575"/>
    </source>
</evidence>
<dbReference type="PANTHER" id="PTHR22960">
    <property type="entry name" value="MOLYBDOPTERIN COFACTOR SYNTHESIS PROTEIN A"/>
    <property type="match status" value="1"/>
</dbReference>
<comment type="caution">
    <text evidence="7">The sequence shown here is derived from an EMBL/GenBank/DDBJ whole genome shotgun (WGS) entry which is preliminary data.</text>
</comment>
<keyword evidence="4" id="KW-0501">Molybdenum cofactor biosynthesis</keyword>
<comment type="pathway">
    <text evidence="2">Cofactor biosynthesis; molybdopterin biosynthesis.</text>
</comment>
<dbReference type="GO" id="GO:0006777">
    <property type="term" value="P:Mo-molybdopterin cofactor biosynthetic process"/>
    <property type="evidence" value="ECO:0007669"/>
    <property type="project" value="UniProtKB-KW"/>
</dbReference>
<dbReference type="PANTHER" id="PTHR22960:SF29">
    <property type="entry name" value="CYCLIC PYRANOPTERIN MONOPHOSPHATE SYNTHASE"/>
    <property type="match status" value="1"/>
</dbReference>
<keyword evidence="5" id="KW-0456">Lyase</keyword>
<evidence type="ECO:0000259" key="6">
    <source>
        <dbReference type="Pfam" id="PF01967"/>
    </source>
</evidence>
<organism evidence="7 8">
    <name type="scientific">Dinothrombium tinctorium</name>
    <dbReference type="NCBI Taxonomy" id="1965070"/>
    <lineage>
        <taxon>Eukaryota</taxon>
        <taxon>Metazoa</taxon>
        <taxon>Ecdysozoa</taxon>
        <taxon>Arthropoda</taxon>
        <taxon>Chelicerata</taxon>
        <taxon>Arachnida</taxon>
        <taxon>Acari</taxon>
        <taxon>Acariformes</taxon>
        <taxon>Trombidiformes</taxon>
        <taxon>Prostigmata</taxon>
        <taxon>Anystina</taxon>
        <taxon>Parasitengona</taxon>
        <taxon>Trombidioidea</taxon>
        <taxon>Trombidiidae</taxon>
        <taxon>Dinothrombium</taxon>
    </lineage>
</organism>
<dbReference type="Proteomes" id="UP000285301">
    <property type="component" value="Unassembled WGS sequence"/>
</dbReference>
<dbReference type="NCBIfam" id="TIGR00581">
    <property type="entry name" value="moaC"/>
    <property type="match status" value="1"/>
</dbReference>
<gene>
    <name evidence="7" type="ORF">B4U79_04050</name>
</gene>
<evidence type="ECO:0000256" key="5">
    <source>
        <dbReference type="ARBA" id="ARBA00023239"/>
    </source>
</evidence>
<name>A0A3S3RQ26_9ACAR</name>
<dbReference type="UniPathway" id="UPA00344"/>
<dbReference type="InterPro" id="IPR047594">
    <property type="entry name" value="MoaC_bact/euk"/>
</dbReference>
<dbReference type="SUPFAM" id="SSF55040">
    <property type="entry name" value="Molybdenum cofactor biosynthesis protein C, MoaC"/>
    <property type="match status" value="1"/>
</dbReference>
<protein>
    <recommendedName>
        <fullName evidence="3">cyclic pyranopterin monophosphate synthase</fullName>
        <ecNumber evidence="3">4.6.1.17</ecNumber>
    </recommendedName>
</protein>
<dbReference type="OrthoDB" id="429626at2759"/>
<dbReference type="AlphaFoldDB" id="A0A3S3RQ26"/>
<evidence type="ECO:0000256" key="4">
    <source>
        <dbReference type="ARBA" id="ARBA00023150"/>
    </source>
</evidence>
<reference evidence="7 8" key="1">
    <citation type="journal article" date="2018" name="Gigascience">
        <title>Genomes of trombidid mites reveal novel predicted allergens and laterally-transferred genes associated with secondary metabolism.</title>
        <authorList>
            <person name="Dong X."/>
            <person name="Chaisiri K."/>
            <person name="Xia D."/>
            <person name="Armstrong S.D."/>
            <person name="Fang Y."/>
            <person name="Donnelly M.J."/>
            <person name="Kadowaki T."/>
            <person name="McGarry J.W."/>
            <person name="Darby A.C."/>
            <person name="Makepeace B.L."/>
        </authorList>
    </citation>
    <scope>NUCLEOTIDE SEQUENCE [LARGE SCALE GENOMIC DNA]</scope>
    <source>
        <strain evidence="7">UoL-WK</strain>
    </source>
</reference>
<dbReference type="InterPro" id="IPR002820">
    <property type="entry name" value="Mopterin_CF_biosynth-C_dom"/>
</dbReference>
<dbReference type="CDD" id="cd01420">
    <property type="entry name" value="MoaC_PE"/>
    <property type="match status" value="1"/>
</dbReference>
<evidence type="ECO:0000313" key="7">
    <source>
        <dbReference type="EMBL" id="RWS04292.1"/>
    </source>
</evidence>
<dbReference type="InterPro" id="IPR036522">
    <property type="entry name" value="MoaC_sf"/>
</dbReference>
<evidence type="ECO:0000256" key="2">
    <source>
        <dbReference type="ARBA" id="ARBA00005046"/>
    </source>
</evidence>
<dbReference type="EMBL" id="NCKU01005669">
    <property type="protein sequence ID" value="RWS04292.1"/>
    <property type="molecule type" value="Genomic_DNA"/>
</dbReference>
<dbReference type="EC" id="4.6.1.17" evidence="3"/>
<accession>A0A3S3RQ26</accession>
<dbReference type="STRING" id="1965070.A0A3S3RQ26"/>
<dbReference type="Pfam" id="PF01967">
    <property type="entry name" value="MoaC"/>
    <property type="match status" value="1"/>
</dbReference>